<dbReference type="InterPro" id="IPR053145">
    <property type="entry name" value="AB_hydrolase_Est10"/>
</dbReference>
<gene>
    <name evidence="4" type="ORF">SAMN02745751_00029</name>
</gene>
<protein>
    <recommendedName>
        <fullName evidence="6">Serine aminopeptidase S33 domain-containing protein</fullName>
    </recommendedName>
</protein>
<evidence type="ECO:0000256" key="1">
    <source>
        <dbReference type="SAM" id="SignalP"/>
    </source>
</evidence>
<proteinExistence type="predicted"/>
<evidence type="ECO:0008006" key="6">
    <source>
        <dbReference type="Google" id="ProtNLM"/>
    </source>
</evidence>
<dbReference type="Pfam" id="PF13026">
    <property type="entry name" value="DUF3887"/>
    <property type="match status" value="2"/>
</dbReference>
<dbReference type="PANTHER" id="PTHR43265:SF1">
    <property type="entry name" value="ESTERASE ESTD"/>
    <property type="match status" value="1"/>
</dbReference>
<organism evidence="4 5">
    <name type="scientific">Dethiosulfatibacter aminovorans DSM 17477</name>
    <dbReference type="NCBI Taxonomy" id="1121476"/>
    <lineage>
        <taxon>Bacteria</taxon>
        <taxon>Bacillati</taxon>
        <taxon>Bacillota</taxon>
        <taxon>Tissierellia</taxon>
        <taxon>Dethiosulfatibacter</taxon>
    </lineage>
</organism>
<feature type="chain" id="PRO_5013200674" description="Serine aminopeptidase S33 domain-containing protein" evidence="1">
    <location>
        <begin position="22"/>
        <end position="563"/>
    </location>
</feature>
<dbReference type="OrthoDB" id="9809549at2"/>
<evidence type="ECO:0000313" key="4">
    <source>
        <dbReference type="EMBL" id="SHI32843.1"/>
    </source>
</evidence>
<dbReference type="GO" id="GO:0052689">
    <property type="term" value="F:carboxylic ester hydrolase activity"/>
    <property type="evidence" value="ECO:0007669"/>
    <property type="project" value="TreeGrafter"/>
</dbReference>
<dbReference type="Pfam" id="PF12146">
    <property type="entry name" value="Hydrolase_4"/>
    <property type="match status" value="1"/>
</dbReference>
<keyword evidence="5" id="KW-1185">Reference proteome</keyword>
<dbReference type="PROSITE" id="PS51257">
    <property type="entry name" value="PROKAR_LIPOPROTEIN"/>
    <property type="match status" value="1"/>
</dbReference>
<feature type="domain" description="DUF3887" evidence="3">
    <location>
        <begin position="160"/>
        <end position="249"/>
    </location>
</feature>
<accession>A0A1M6A9L0</accession>
<dbReference type="SUPFAM" id="SSF53474">
    <property type="entry name" value="alpha/beta-Hydrolases"/>
    <property type="match status" value="1"/>
</dbReference>
<dbReference type="STRING" id="1121476.SAMN02745751_00029"/>
<evidence type="ECO:0000259" key="2">
    <source>
        <dbReference type="Pfam" id="PF12146"/>
    </source>
</evidence>
<dbReference type="InterPro" id="IPR024981">
    <property type="entry name" value="DUF3887"/>
</dbReference>
<feature type="signal peptide" evidence="1">
    <location>
        <begin position="1"/>
        <end position="21"/>
    </location>
</feature>
<dbReference type="InterPro" id="IPR022742">
    <property type="entry name" value="Hydrolase_4"/>
</dbReference>
<dbReference type="RefSeq" id="WP_073045346.1">
    <property type="nucleotide sequence ID" value="NZ_FQZL01000004.1"/>
</dbReference>
<dbReference type="Gene3D" id="3.10.450.590">
    <property type="match status" value="2"/>
</dbReference>
<evidence type="ECO:0000259" key="3">
    <source>
        <dbReference type="Pfam" id="PF13026"/>
    </source>
</evidence>
<sequence>MKKPFLLLLCLIIVFSTSCKKDEPPEEMQEDIVADEKYAEETGNKYLKDLFNEKYEEAYNNYPHDSAMEDAVDPEKYKNIMDGVYKQQGEFKEFKGSETNIKGDYIIFTSGALFEYGALNVNVVFDKKGRLAGINFSEYTFGFDEPENLTDDQLVEMATAYLKDLLEGRYIDGYNKHPHSKQMEELLNPEEYEKMFAELKKTSGEFISFNGNEVTILGTYKSVAIGTLFEKQNYNMNVIFDSYGKIGGLNFTIYTFGEDEVPEGLREADVEFGLEDWKLTGKITLPKEEGVYPLLILVHGSGPNNMNETVGLNEPFKDIAYYLAEKGIAVLRYDKRTYTYQSSIVNLEEFTVYDETIDDAAEAVKFASSLDYIDSDNIFVLGHSLGAYLMPRIAEVTDDAGGYIMASGIYTSLADIVPYQYEYLVNLDGKVTEEEQKQLDEAIIQSHLMKNPDDIEEGEIIFGAYKAYWKDLAEYDPVALAEKIEKPVFVLQGDRDYQIPVSELELLQDTLSQKENFKFKVYEGLNHLLMFGTEKPTPQEYYVENTVYPPLLDDIIDFIMVNQ</sequence>
<dbReference type="InterPro" id="IPR029058">
    <property type="entry name" value="AB_hydrolase_fold"/>
</dbReference>
<dbReference type="Gene3D" id="3.40.50.1820">
    <property type="entry name" value="alpha/beta hydrolase"/>
    <property type="match status" value="1"/>
</dbReference>
<dbReference type="Proteomes" id="UP000184052">
    <property type="component" value="Unassembled WGS sequence"/>
</dbReference>
<evidence type="ECO:0000313" key="5">
    <source>
        <dbReference type="Proteomes" id="UP000184052"/>
    </source>
</evidence>
<feature type="domain" description="Serine aminopeptidase S33" evidence="2">
    <location>
        <begin position="316"/>
        <end position="531"/>
    </location>
</feature>
<dbReference type="AlphaFoldDB" id="A0A1M6A9L0"/>
<keyword evidence="1" id="KW-0732">Signal</keyword>
<dbReference type="EMBL" id="FQZL01000004">
    <property type="protein sequence ID" value="SHI32843.1"/>
    <property type="molecule type" value="Genomic_DNA"/>
</dbReference>
<feature type="domain" description="DUF3887" evidence="3">
    <location>
        <begin position="45"/>
        <end position="133"/>
    </location>
</feature>
<dbReference type="PANTHER" id="PTHR43265">
    <property type="entry name" value="ESTERASE ESTD"/>
    <property type="match status" value="1"/>
</dbReference>
<name>A0A1M6A9L0_9FIRM</name>
<reference evidence="4 5" key="1">
    <citation type="submission" date="2016-11" db="EMBL/GenBank/DDBJ databases">
        <authorList>
            <person name="Jaros S."/>
            <person name="Januszkiewicz K."/>
            <person name="Wedrychowicz H."/>
        </authorList>
    </citation>
    <scope>NUCLEOTIDE SEQUENCE [LARGE SCALE GENOMIC DNA]</scope>
    <source>
        <strain evidence="4 5">DSM 17477</strain>
    </source>
</reference>